<feature type="domain" description="Response regulatory" evidence="5">
    <location>
        <begin position="1"/>
        <end position="101"/>
    </location>
</feature>
<dbReference type="InterPro" id="IPR029016">
    <property type="entry name" value="GAF-like_dom_sf"/>
</dbReference>
<proteinExistence type="predicted"/>
<evidence type="ECO:0000313" key="7">
    <source>
        <dbReference type="Proteomes" id="UP000011682"/>
    </source>
</evidence>
<dbReference type="SUPFAM" id="SSF55781">
    <property type="entry name" value="GAF domain-like"/>
    <property type="match status" value="1"/>
</dbReference>
<dbReference type="SUPFAM" id="SSF55785">
    <property type="entry name" value="PYP-like sensor domain (PAS domain)"/>
    <property type="match status" value="1"/>
</dbReference>
<dbReference type="PANTHER" id="PTHR43102:SF2">
    <property type="entry name" value="GAF DOMAIN-CONTAINING PROTEIN"/>
    <property type="match status" value="1"/>
</dbReference>
<protein>
    <recommendedName>
        <fullName evidence="5">Response regulatory domain-containing protein</fullName>
    </recommendedName>
</protein>
<dbReference type="CDD" id="cd00156">
    <property type="entry name" value="REC"/>
    <property type="match status" value="1"/>
</dbReference>
<dbReference type="InterPro" id="IPR011006">
    <property type="entry name" value="CheY-like_superfamily"/>
</dbReference>
<dbReference type="SMART" id="SM00065">
    <property type="entry name" value="GAF"/>
    <property type="match status" value="1"/>
</dbReference>
<evidence type="ECO:0000256" key="2">
    <source>
        <dbReference type="ARBA" id="ARBA00022777"/>
    </source>
</evidence>
<dbReference type="InterPro" id="IPR003018">
    <property type="entry name" value="GAF"/>
</dbReference>
<dbReference type="PROSITE" id="PS50110">
    <property type="entry name" value="RESPONSE_REGULATORY"/>
    <property type="match status" value="1"/>
</dbReference>
<dbReference type="Gene3D" id="3.30.450.20">
    <property type="entry name" value="PAS domain"/>
    <property type="match status" value="1"/>
</dbReference>
<evidence type="ECO:0000259" key="5">
    <source>
        <dbReference type="PROSITE" id="PS50110"/>
    </source>
</evidence>
<dbReference type="GO" id="GO:0016301">
    <property type="term" value="F:kinase activity"/>
    <property type="evidence" value="ECO:0007669"/>
    <property type="project" value="UniProtKB-KW"/>
</dbReference>
<keyword evidence="2" id="KW-0418">Kinase</keyword>
<keyword evidence="1" id="KW-0808">Transferase</keyword>
<reference evidence="6" key="1">
    <citation type="submission" date="2013-05" db="EMBL/GenBank/DDBJ databases">
        <title>Genome assembly of Cystobacter fuscus DSM 2262.</title>
        <authorList>
            <person name="Sharma G."/>
            <person name="Khatri I."/>
            <person name="Kaur C."/>
            <person name="Mayilraj S."/>
            <person name="Subramanian S."/>
        </authorList>
    </citation>
    <scope>NUCLEOTIDE SEQUENCE [LARGE SCALE GENOMIC DNA]</scope>
    <source>
        <strain evidence="6">DSM 2262</strain>
    </source>
</reference>
<comment type="caution">
    <text evidence="3">Lacks conserved residue(s) required for the propagation of feature annotation.</text>
</comment>
<evidence type="ECO:0000313" key="6">
    <source>
        <dbReference type="EMBL" id="EPX61858.1"/>
    </source>
</evidence>
<dbReference type="SUPFAM" id="SSF52172">
    <property type="entry name" value="CheY-like"/>
    <property type="match status" value="1"/>
</dbReference>
<evidence type="ECO:0000256" key="4">
    <source>
        <dbReference type="SAM" id="MobiDB-lite"/>
    </source>
</evidence>
<name>S9QYV6_CYSF2</name>
<sequence length="454" mass="49860">MADLGLEPVCVQDGKAARTTLTNHDEAPAVVMTELSLAGVDGFQLVREVRRHSPDTRIIVLSSFVTLRTKALEQKDMLDIQGILAKSAPLESIRRMLYRVLGIQPPEPTASATQPTPLPMLAPLESPSPSPTPTASPVSASTPILARERTRLAQIASMQLVDEGPPDEVLQGLVQETARAFNVPIALVSLVLEDRQWFKAHVGLSGKVLEERGTEREVALCAHVVEADRAEPLVVPDAATHPVFSSNRLVREGLFRSYAGAPLITSEGTVLGTLCILDHKPLAISAEQVDGLVALARRVAGELEFRAQLSKSQQALKLERSAHAVVRLQADVLAAALNGLEDAVVLFDHQRIILFANESMALLADRNASELIGMERHTFIRLLSSRFKDSLDFLRRILIPEEGPYVAREDFELKSSQRVLRWMSRPVAFADGHFGQLTTYRDVTNEVELARRRS</sequence>
<dbReference type="eggNOG" id="COG2203">
    <property type="taxonomic scope" value="Bacteria"/>
</dbReference>
<dbReference type="Pfam" id="PF01590">
    <property type="entry name" value="GAF"/>
    <property type="match status" value="1"/>
</dbReference>
<accession>S9QYV6</accession>
<dbReference type="Gene3D" id="3.30.450.40">
    <property type="match status" value="1"/>
</dbReference>
<dbReference type="EMBL" id="ANAH02000009">
    <property type="protein sequence ID" value="EPX61858.1"/>
    <property type="molecule type" value="Genomic_DNA"/>
</dbReference>
<dbReference type="AlphaFoldDB" id="S9QYV6"/>
<organism evidence="6 7">
    <name type="scientific">Cystobacter fuscus (strain ATCC 25194 / DSM 2262 / NBRC 100088 / M29)</name>
    <dbReference type="NCBI Taxonomy" id="1242864"/>
    <lineage>
        <taxon>Bacteria</taxon>
        <taxon>Pseudomonadati</taxon>
        <taxon>Myxococcota</taxon>
        <taxon>Myxococcia</taxon>
        <taxon>Myxococcales</taxon>
        <taxon>Cystobacterineae</taxon>
        <taxon>Archangiaceae</taxon>
        <taxon>Cystobacter</taxon>
    </lineage>
</organism>
<dbReference type="InterPro" id="IPR035965">
    <property type="entry name" value="PAS-like_dom_sf"/>
</dbReference>
<comment type="caution">
    <text evidence="6">The sequence shown here is derived from an EMBL/GenBank/DDBJ whole genome shotgun (WGS) entry which is preliminary data.</text>
</comment>
<dbReference type="Proteomes" id="UP000011682">
    <property type="component" value="Unassembled WGS sequence"/>
</dbReference>
<dbReference type="InterPro" id="IPR001789">
    <property type="entry name" value="Sig_transdc_resp-reg_receiver"/>
</dbReference>
<evidence type="ECO:0000256" key="1">
    <source>
        <dbReference type="ARBA" id="ARBA00022679"/>
    </source>
</evidence>
<dbReference type="PANTHER" id="PTHR43102">
    <property type="entry name" value="SLR1143 PROTEIN"/>
    <property type="match status" value="1"/>
</dbReference>
<dbReference type="Pfam" id="PF00072">
    <property type="entry name" value="Response_reg"/>
    <property type="match status" value="1"/>
</dbReference>
<gene>
    <name evidence="6" type="ORF">D187_010477</name>
</gene>
<feature type="compositionally biased region" description="Pro residues" evidence="4">
    <location>
        <begin position="116"/>
        <end position="134"/>
    </location>
</feature>
<dbReference type="GO" id="GO:0000160">
    <property type="term" value="P:phosphorelay signal transduction system"/>
    <property type="evidence" value="ECO:0007669"/>
    <property type="project" value="InterPro"/>
</dbReference>
<dbReference type="Gene3D" id="3.40.50.2300">
    <property type="match status" value="1"/>
</dbReference>
<keyword evidence="7" id="KW-1185">Reference proteome</keyword>
<evidence type="ECO:0000256" key="3">
    <source>
        <dbReference type="PROSITE-ProRule" id="PRU00169"/>
    </source>
</evidence>
<feature type="region of interest" description="Disordered" evidence="4">
    <location>
        <begin position="107"/>
        <end position="140"/>
    </location>
</feature>